<evidence type="ECO:0000256" key="1">
    <source>
        <dbReference type="SAM" id="SignalP"/>
    </source>
</evidence>
<evidence type="ECO:0000313" key="6">
    <source>
        <dbReference type="Proteomes" id="UP000335496"/>
    </source>
</evidence>
<keyword evidence="1" id="KW-0732">Signal</keyword>
<dbReference type="SUPFAM" id="SSF54001">
    <property type="entry name" value="Cysteine proteinases"/>
    <property type="match status" value="1"/>
</dbReference>
<dbReference type="EMBL" id="RCXL01000020">
    <property type="protein sequence ID" value="RYT71858.1"/>
    <property type="molecule type" value="Genomic_DNA"/>
</dbReference>
<dbReference type="InterPro" id="IPR002931">
    <property type="entry name" value="Transglutaminase-like"/>
</dbReference>
<dbReference type="InterPro" id="IPR038765">
    <property type="entry name" value="Papain-like_cys_pep_sf"/>
</dbReference>
<reference evidence="3 6" key="1">
    <citation type="journal article" date="2019" name="Nat. Med.">
        <title>A library of human gut bacterial isolates paired with longitudinal multiomics data enables mechanistic microbiome research.</title>
        <authorList>
            <person name="Poyet M."/>
            <person name="Groussin M."/>
            <person name="Gibbons S.M."/>
            <person name="Avila-Pacheco J."/>
            <person name="Jiang X."/>
            <person name="Kearney S.M."/>
            <person name="Perrotta A.R."/>
            <person name="Berdy B."/>
            <person name="Zhao S."/>
            <person name="Lieberman T.D."/>
            <person name="Swanson P.K."/>
            <person name="Smith M."/>
            <person name="Roesemann S."/>
            <person name="Alexander J.E."/>
            <person name="Rich S.A."/>
            <person name="Livny J."/>
            <person name="Vlamakis H."/>
            <person name="Clish C."/>
            <person name="Bullock K."/>
            <person name="Deik A."/>
            <person name="Scott J."/>
            <person name="Pierce K.A."/>
            <person name="Xavier R.J."/>
            <person name="Alm E.J."/>
        </authorList>
    </citation>
    <scope>NUCLEOTIDE SEQUENCE [LARGE SCALE GENOMIC DNA]</scope>
    <source>
        <strain evidence="3 6">BIOML-A1</strain>
    </source>
</reference>
<evidence type="ECO:0000313" key="3">
    <source>
        <dbReference type="EMBL" id="KAA5272589.1"/>
    </source>
</evidence>
<comment type="caution">
    <text evidence="4">The sequence shown here is derived from an EMBL/GenBank/DDBJ whole genome shotgun (WGS) entry which is preliminary data.</text>
</comment>
<dbReference type="Proteomes" id="UP000291917">
    <property type="component" value="Unassembled WGS sequence"/>
</dbReference>
<keyword evidence="6" id="KW-1185">Reference proteome</keyword>
<protein>
    <submittedName>
        <fullName evidence="4">Transglutaminase domain-containing protein</fullName>
    </submittedName>
</protein>
<evidence type="ECO:0000259" key="2">
    <source>
        <dbReference type="SMART" id="SM00460"/>
    </source>
</evidence>
<accession>A0A415S3J4</accession>
<dbReference type="SMART" id="SM00460">
    <property type="entry name" value="TGc"/>
    <property type="match status" value="1"/>
</dbReference>
<dbReference type="Proteomes" id="UP000335496">
    <property type="component" value="Unassembled WGS sequence"/>
</dbReference>
<dbReference type="PANTHER" id="PTHR35532:SF5">
    <property type="entry name" value="CARBOHYDRATE-BINDING DOMAIN-CONTAINING PROTEIN"/>
    <property type="match status" value="1"/>
</dbReference>
<name>A0A415S3J4_9BACE</name>
<feature type="signal peptide" evidence="1">
    <location>
        <begin position="1"/>
        <end position="26"/>
    </location>
</feature>
<reference evidence="4 5" key="2">
    <citation type="journal article" date="2019" name="Science, e1252229">
        <title>Invertible promoters mediate bacterial phase variation, antibiotic resistance, and host adaptation in the gut.</title>
        <authorList>
            <person name="Jiang X."/>
            <person name="Hall A.B."/>
            <person name="Arthur T.D."/>
            <person name="Plichta D.R."/>
            <person name="Covington C.T."/>
            <person name="Poyet M."/>
            <person name="Crothers J."/>
            <person name="Moses P.L."/>
            <person name="Tolonen A.C."/>
            <person name="Vlamakis H."/>
            <person name="Alm E.J."/>
            <person name="Xavier R.J."/>
        </authorList>
    </citation>
    <scope>NUCLEOTIDE SEQUENCE [LARGE SCALE GENOMIC DNA]</scope>
    <source>
        <strain evidence="5">bj_0095</strain>
        <strain evidence="4">Bj_0095</strain>
    </source>
</reference>
<feature type="chain" id="PRO_5041130385" evidence="1">
    <location>
        <begin position="27"/>
        <end position="925"/>
    </location>
</feature>
<dbReference type="RefSeq" id="WP_021939750.1">
    <property type="nucleotide sequence ID" value="NZ_JADNCV010000006.1"/>
</dbReference>
<dbReference type="AlphaFoldDB" id="A0A415S3J4"/>
<evidence type="ECO:0000313" key="4">
    <source>
        <dbReference type="EMBL" id="RYT71858.1"/>
    </source>
</evidence>
<dbReference type="Gene3D" id="2.60.40.1120">
    <property type="entry name" value="Carboxypeptidase-like, regulatory domain"/>
    <property type="match status" value="1"/>
</dbReference>
<dbReference type="Pfam" id="PF01841">
    <property type="entry name" value="Transglut_core"/>
    <property type="match status" value="1"/>
</dbReference>
<gene>
    <name evidence="4" type="ORF">EAJ03_12725</name>
    <name evidence="3" type="ORF">F2Z23_13325</name>
</gene>
<organism evidence="4 5">
    <name type="scientific">Bacteroides eggerthii</name>
    <dbReference type="NCBI Taxonomy" id="28111"/>
    <lineage>
        <taxon>Bacteria</taxon>
        <taxon>Pseudomonadati</taxon>
        <taxon>Bacteroidota</taxon>
        <taxon>Bacteroidia</taxon>
        <taxon>Bacteroidales</taxon>
        <taxon>Bacteroidaceae</taxon>
        <taxon>Bacteroides</taxon>
    </lineage>
</organism>
<dbReference type="PROSITE" id="PS51257">
    <property type="entry name" value="PROKAR_LIPOPROTEIN"/>
    <property type="match status" value="1"/>
</dbReference>
<dbReference type="PANTHER" id="PTHR35532">
    <property type="entry name" value="SIMILAR TO POLYHYDROXYALKANOATE DEPOLYMERASE"/>
    <property type="match status" value="1"/>
</dbReference>
<proteinExistence type="predicted"/>
<dbReference type="Gene3D" id="3.10.620.30">
    <property type="match status" value="1"/>
</dbReference>
<evidence type="ECO:0000313" key="5">
    <source>
        <dbReference type="Proteomes" id="UP000291917"/>
    </source>
</evidence>
<feature type="domain" description="Transglutaminase-like" evidence="2">
    <location>
        <begin position="176"/>
        <end position="235"/>
    </location>
</feature>
<sequence>MRRTTQLFGVLGLVLLLAACSEPHFMTDTSYRRRVEQDFLQKQALMTQGGFFSIFNSDLPVYEREALEFLYAYMPLADITDYPGEFHLMNVRASRRAAGEMPWGRDIPEDVFRHFVLPVRVNNEHLDSARVVFYEELKDRVKSLSLQDAILEVNHWCHEKAVYKPSDARTSSPLATVRTAYGRCGEESTLLVAALRSVGIPARQVYTPRWAHTDDNHAWVEAWADGKWYFLGACEPEPVLNLGWFNAPASRGMLMHTKVFGRYEGTEEVMSVTPNYTEINVIDNYAPTAKASVTVVDADGKPVDNACVEFKLYNYAEFYTVAVKHTDAKGTCGLTAGKGDMLVWASKDGRFGFAKLSFGKQQELTVCLDKKEGDTFAVDIDIVPPPETANLPEVTPEQRAENDRRLAQEDSIRNAYTATFMTDVQINDFINTLKSKPSSAVRKALSSLLADACGNCATLCRFIAEADRCDKLLKSAALLQTLSHKDRRDVRTEVLMDFLLNTPDVSDSLYECYLPSVVCMDAPLNKITCVLSPRISTEELTPYRSFFCSKFTDAETDSFRINPHGLIEWVRQFVTINNEQNSQRIPISPEGVWRSRVADTHSRDIFFVALARSLGIPAYIDKVDGRVKYITPSGEFPYWGKEIAVDFDSEKELLVTEGHYWLCKPGEGGETIKSVALEAKYYSTFTVSRIKDGRLNLLEYDTDVQPDAGCAGFVEPGNYLLVTGTRLASGGVLARISSFQVEPYELRKGENPFSQICKVPYYQREAKGQVEVIGSFNSESLFAPCDAGFKVDTLSKQSLLQVCGRGYFVVGILGVNQEPTNHALRDIAALKDDLERWGRKLVLLFPDEARCKKFRPEEFPGLPSTVIYGVDTDGISARIAEDMKFRHKETLPVFIIADTFNRVVFVSQGYTIGLGEQLMKTVKGL</sequence>
<dbReference type="EMBL" id="VVZX01000019">
    <property type="protein sequence ID" value="KAA5272589.1"/>
    <property type="molecule type" value="Genomic_DNA"/>
</dbReference>